<feature type="repeat" description="TPR" evidence="2">
    <location>
        <begin position="221"/>
        <end position="254"/>
    </location>
</feature>
<organism evidence="6 7">
    <name type="scientific">Auxenochlorella protothecoides</name>
    <name type="common">Green microalga</name>
    <name type="synonym">Chlorella protothecoides</name>
    <dbReference type="NCBI Taxonomy" id="3075"/>
    <lineage>
        <taxon>Eukaryota</taxon>
        <taxon>Viridiplantae</taxon>
        <taxon>Chlorophyta</taxon>
        <taxon>core chlorophytes</taxon>
        <taxon>Trebouxiophyceae</taxon>
        <taxon>Chlorellales</taxon>
        <taxon>Chlorellaceae</taxon>
        <taxon>Auxenochlorella</taxon>
    </lineage>
</organism>
<dbReference type="InterPro" id="IPR007052">
    <property type="entry name" value="CS_dom"/>
</dbReference>
<dbReference type="Gene3D" id="1.25.40.10">
    <property type="entry name" value="Tetratricopeptide repeat domain"/>
    <property type="match status" value="1"/>
</dbReference>
<dbReference type="Pfam" id="PF04969">
    <property type="entry name" value="CS"/>
    <property type="match status" value="1"/>
</dbReference>
<name>A0A3M7KST7_AUXPR</name>
<dbReference type="InterPro" id="IPR011990">
    <property type="entry name" value="TPR-like_helical_dom_sf"/>
</dbReference>
<gene>
    <name evidence="6" type="ORF">APUTEX25_003410</name>
</gene>
<feature type="non-terminal residue" evidence="6">
    <location>
        <position position="539"/>
    </location>
</feature>
<feature type="compositionally biased region" description="Polar residues" evidence="3">
    <location>
        <begin position="289"/>
        <end position="299"/>
    </location>
</feature>
<proteinExistence type="inferred from homology"/>
<evidence type="ECO:0000313" key="6">
    <source>
        <dbReference type="EMBL" id="RMZ53588.1"/>
    </source>
</evidence>
<dbReference type="InterPro" id="IPR044563">
    <property type="entry name" value="Sgt1-like"/>
</dbReference>
<dbReference type="Proteomes" id="UP000279271">
    <property type="component" value="Unassembled WGS sequence"/>
</dbReference>
<dbReference type="EMBL" id="QOKY01000197">
    <property type="protein sequence ID" value="RMZ53588.1"/>
    <property type="molecule type" value="Genomic_DNA"/>
</dbReference>
<feature type="region of interest" description="Disordered" evidence="3">
    <location>
        <begin position="284"/>
        <end position="303"/>
    </location>
</feature>
<dbReference type="SMART" id="SM00028">
    <property type="entry name" value="TPR"/>
    <property type="match status" value="2"/>
</dbReference>
<reference evidence="7" key="1">
    <citation type="journal article" date="2018" name="Algal Res.">
        <title>Characterization of plant carbon substrate utilization by Auxenochlorella protothecoides.</title>
        <authorList>
            <person name="Vogler B.W."/>
            <person name="Starkenburg S.R."/>
            <person name="Sudasinghe N."/>
            <person name="Schambach J.Y."/>
            <person name="Rollin J.A."/>
            <person name="Pattathil S."/>
            <person name="Barry A.N."/>
        </authorList>
    </citation>
    <scope>NUCLEOTIDE SEQUENCE [LARGE SCALE GENOMIC DNA]</scope>
    <source>
        <strain evidence="7">UTEX 25</strain>
    </source>
</reference>
<dbReference type="AlphaFoldDB" id="A0A3M7KST7"/>
<evidence type="ECO:0000256" key="3">
    <source>
        <dbReference type="SAM" id="MobiDB-lite"/>
    </source>
</evidence>
<evidence type="ECO:0000259" key="5">
    <source>
        <dbReference type="PROSITE" id="PS51203"/>
    </source>
</evidence>
<dbReference type="PROSITE" id="PS51203">
    <property type="entry name" value="CS"/>
    <property type="match status" value="1"/>
</dbReference>
<evidence type="ECO:0000313" key="7">
    <source>
        <dbReference type="Proteomes" id="UP000279271"/>
    </source>
</evidence>
<feature type="non-terminal residue" evidence="6">
    <location>
        <position position="1"/>
    </location>
</feature>
<dbReference type="Pfam" id="PF05002">
    <property type="entry name" value="SGS"/>
    <property type="match status" value="1"/>
</dbReference>
<dbReference type="GO" id="GO:0051087">
    <property type="term" value="F:protein-folding chaperone binding"/>
    <property type="evidence" value="ECO:0007669"/>
    <property type="project" value="InterPro"/>
</dbReference>
<sequence>MGLSMSAIRLNPLEVVTPRSTEIIVAVECLKAGQKACTADSSGNIGTGNKGKNKFGTKNAGDDNIGNSNVGMANWESNNKGTSNCCFDKTGDRKIINDCSLLELLSTGAPHWEHWLASKKFTFSVTAGIVSPDTINYAFFKTDGTPIYMGSTLYSSDPTSWEEELENDAAAWASFAQLIEGSHSQDPILLADRANVQYRLKNIEKALGDAASALELDPRQVLALHVKGQALFAEGDFCAALQAFEQLVVLEPAKRVYKQWVGMCRVRLGEKIAPTEDSEAFSLGKAPQAVQSHPVSSPSKPKAATIDDAEYGKYWQTSAAPGGTGGGGGAGFSEPQPTYRHQWFQTAEKVEVGVLAKGLKAEQVEVDIAERRLRVQIRDVSGKQDYNLDVRLAGQVAASQSSWSVLGSKVEVVLAKAHAQQWPHLAERPLAGGGPGVDEMGTIADASLAAQEGAAPVYPYAGKKVDWDAVEAAVKAEEKQEQPEGDAGVMKFFQELYQNGDEDFQRAMMKSYVESGGVELSTNWKEVAKKDFKASRAKR</sequence>
<dbReference type="PANTHER" id="PTHR45862">
    <property type="entry name" value="PROTEIN SGT1 HOMOLOG"/>
    <property type="match status" value="1"/>
</dbReference>
<dbReference type="CDD" id="cd06466">
    <property type="entry name" value="p23_CS_SGT1_like"/>
    <property type="match status" value="1"/>
</dbReference>
<evidence type="ECO:0000256" key="1">
    <source>
        <dbReference type="ARBA" id="ARBA00008509"/>
    </source>
</evidence>
<protein>
    <submittedName>
        <fullName evidence="6">Uncharacterized protein</fullName>
    </submittedName>
</protein>
<dbReference type="PROSITE" id="PS50005">
    <property type="entry name" value="TPR"/>
    <property type="match status" value="1"/>
</dbReference>
<comment type="caution">
    <text evidence="6">The sequence shown here is derived from an EMBL/GenBank/DDBJ whole genome shotgun (WGS) entry which is preliminary data.</text>
</comment>
<dbReference type="InterPro" id="IPR007699">
    <property type="entry name" value="SGS_dom"/>
</dbReference>
<dbReference type="PROSITE" id="PS51048">
    <property type="entry name" value="SGS"/>
    <property type="match status" value="1"/>
</dbReference>
<feature type="domain" description="CS" evidence="5">
    <location>
        <begin position="336"/>
        <end position="426"/>
    </location>
</feature>
<accession>A0A3M7KST7</accession>
<dbReference type="SUPFAM" id="SSF48452">
    <property type="entry name" value="TPR-like"/>
    <property type="match status" value="1"/>
</dbReference>
<feature type="compositionally biased region" description="Gly residues" evidence="3">
    <location>
        <begin position="322"/>
        <end position="331"/>
    </location>
</feature>
<comment type="similarity">
    <text evidence="1">Belongs to the SGT1 family.</text>
</comment>
<evidence type="ECO:0000259" key="4">
    <source>
        <dbReference type="PROSITE" id="PS51048"/>
    </source>
</evidence>
<feature type="domain" description="SGS" evidence="4">
    <location>
        <begin position="457"/>
        <end position="539"/>
    </location>
</feature>
<evidence type="ECO:0000256" key="2">
    <source>
        <dbReference type="PROSITE-ProRule" id="PRU00339"/>
    </source>
</evidence>
<feature type="region of interest" description="Disordered" evidence="3">
    <location>
        <begin position="318"/>
        <end position="337"/>
    </location>
</feature>
<dbReference type="SUPFAM" id="SSF49764">
    <property type="entry name" value="HSP20-like chaperones"/>
    <property type="match status" value="1"/>
</dbReference>
<keyword evidence="2" id="KW-0802">TPR repeat</keyword>
<dbReference type="InterPro" id="IPR019734">
    <property type="entry name" value="TPR_rpt"/>
</dbReference>
<dbReference type="Gene3D" id="2.60.40.790">
    <property type="match status" value="1"/>
</dbReference>
<dbReference type="InterPro" id="IPR008978">
    <property type="entry name" value="HSP20-like_chaperone"/>
</dbReference>